<dbReference type="Proteomes" id="UP000019095">
    <property type="component" value="Chromosome"/>
</dbReference>
<dbReference type="InterPro" id="IPR042100">
    <property type="entry name" value="Bug_dom1"/>
</dbReference>
<keyword evidence="3" id="KW-0675">Receptor</keyword>
<dbReference type="Gene3D" id="3.40.190.150">
    <property type="entry name" value="Bordetella uptake gene, domain 1"/>
    <property type="match status" value="1"/>
</dbReference>
<reference evidence="3 4" key="1">
    <citation type="journal article" date="2014" name="Microbiology">
        <title>Unravelling the complete genome sequence of Advenella mimigardefordensis strain DPN7T and novel insights in the catabolism of the xenobiotic polythioester precursor 3,3'-dithiodipropionate.</title>
        <authorList>
            <person name="Wubbeler J.H."/>
            <person name="Hiessl S."/>
            <person name="Schuldes J."/>
            <person name="Thurmer A."/>
            <person name="Daniel R."/>
            <person name="Steinbuchel A."/>
        </authorList>
    </citation>
    <scope>NUCLEOTIDE SEQUENCE [LARGE SCALE GENOMIC DNA]</scope>
    <source>
        <strain evidence="4">DSM 17166 / LMG 22922 / DPN7</strain>
    </source>
</reference>
<protein>
    <submittedName>
        <fullName evidence="3">Putative Bug-like extracytoplasmic solute binding receptor, TTT family</fullName>
    </submittedName>
</protein>
<dbReference type="eggNOG" id="COG3181">
    <property type="taxonomic scope" value="Bacteria"/>
</dbReference>
<dbReference type="Pfam" id="PF03401">
    <property type="entry name" value="TctC"/>
    <property type="match status" value="1"/>
</dbReference>
<dbReference type="EMBL" id="CP003915">
    <property type="protein sequence ID" value="AHG62950.1"/>
    <property type="molecule type" value="Genomic_DNA"/>
</dbReference>
<evidence type="ECO:0000313" key="4">
    <source>
        <dbReference type="Proteomes" id="UP000019095"/>
    </source>
</evidence>
<sequence length="330" mass="34520">MTASKTFKPFYMAALAGVLTSITVPATVHAEAFPDHAIKLVVPWSPGGATDVLGRILAKGMAAQLKQTVVVENKAGAGGNIGTSSFVREKADGYSLLVATSSTNAANPHLYKRLGFDAQKDFAPVAFVANIPNVLEVPKGSRFTSATDLLKFAREKPGELNYGSAGVGSSQHLATSQLQHLTGASFTHIPYKGSGPAVSDLLGKQLDFMIDTGSMAQVKGGNLTALAVASTKRIPFLPDVPTFEEVGVKGMIASAWYGIVAPAGTPPEVVDTLNKAINNALKDPQTRAQLEGMGAQVVEGDNTAAEFGTFMQSEITRYGQLVELSGAKPE</sequence>
<accession>W0PC07</accession>
<feature type="signal peptide" evidence="2">
    <location>
        <begin position="1"/>
        <end position="30"/>
    </location>
</feature>
<organism evidence="3 4">
    <name type="scientific">Advenella mimigardefordensis (strain DSM 17166 / LMG 22922 / DPN7)</name>
    <dbReference type="NCBI Taxonomy" id="1247726"/>
    <lineage>
        <taxon>Bacteria</taxon>
        <taxon>Pseudomonadati</taxon>
        <taxon>Pseudomonadota</taxon>
        <taxon>Betaproteobacteria</taxon>
        <taxon>Burkholderiales</taxon>
        <taxon>Alcaligenaceae</taxon>
    </lineage>
</organism>
<dbReference type="KEGG" id="amim:MIM_c08510"/>
<dbReference type="RefSeq" id="WP_025371557.1">
    <property type="nucleotide sequence ID" value="NZ_CP003915.1"/>
</dbReference>
<keyword evidence="4" id="KW-1185">Reference proteome</keyword>
<dbReference type="CDD" id="cd07012">
    <property type="entry name" value="PBP2_Bug_TTT"/>
    <property type="match status" value="1"/>
</dbReference>
<dbReference type="SUPFAM" id="SSF53850">
    <property type="entry name" value="Periplasmic binding protein-like II"/>
    <property type="match status" value="1"/>
</dbReference>
<evidence type="ECO:0000256" key="1">
    <source>
        <dbReference type="ARBA" id="ARBA00006987"/>
    </source>
</evidence>
<dbReference type="Gene3D" id="3.40.190.10">
    <property type="entry name" value="Periplasmic binding protein-like II"/>
    <property type="match status" value="1"/>
</dbReference>
<gene>
    <name evidence="3" type="ORF">MIM_c08510</name>
</gene>
<dbReference type="HOGENOM" id="CLU_045683_0_1_4"/>
<dbReference type="STRING" id="1247726.MIM_c08510"/>
<dbReference type="PIRSF" id="PIRSF017082">
    <property type="entry name" value="YflP"/>
    <property type="match status" value="1"/>
</dbReference>
<dbReference type="PATRIC" id="fig|1247726.3.peg.921"/>
<feature type="chain" id="PRO_5004793467" evidence="2">
    <location>
        <begin position="31"/>
        <end position="330"/>
    </location>
</feature>
<comment type="similarity">
    <text evidence="1">Belongs to the UPF0065 (bug) family.</text>
</comment>
<dbReference type="PANTHER" id="PTHR42928:SF5">
    <property type="entry name" value="BLR1237 PROTEIN"/>
    <property type="match status" value="1"/>
</dbReference>
<evidence type="ECO:0000313" key="3">
    <source>
        <dbReference type="EMBL" id="AHG62950.1"/>
    </source>
</evidence>
<dbReference type="PANTHER" id="PTHR42928">
    <property type="entry name" value="TRICARBOXYLATE-BINDING PROTEIN"/>
    <property type="match status" value="1"/>
</dbReference>
<name>W0PC07_ADVMD</name>
<dbReference type="AlphaFoldDB" id="W0PC07"/>
<proteinExistence type="inferred from homology"/>
<dbReference type="InterPro" id="IPR005064">
    <property type="entry name" value="BUG"/>
</dbReference>
<evidence type="ECO:0000256" key="2">
    <source>
        <dbReference type="SAM" id="SignalP"/>
    </source>
</evidence>
<keyword evidence="2" id="KW-0732">Signal</keyword>